<protein>
    <submittedName>
        <fullName evidence="1">Uncharacterized protein</fullName>
    </submittedName>
</protein>
<accession>A0ABD1YVJ5</accession>
<sequence length="86" mass="9111">MPEGAAIRDYAVNEKGAPALLVNKNSTFEYEGSTVGKGSMGNGGLGTRQIWSSVYLRILKGAFKSQIVGTVTRAHRRGAMGVLRVG</sequence>
<dbReference type="Proteomes" id="UP001605036">
    <property type="component" value="Unassembled WGS sequence"/>
</dbReference>
<keyword evidence="2" id="KW-1185">Reference proteome</keyword>
<comment type="caution">
    <text evidence="1">The sequence shown here is derived from an EMBL/GenBank/DDBJ whole genome shotgun (WGS) entry which is preliminary data.</text>
</comment>
<evidence type="ECO:0000313" key="1">
    <source>
        <dbReference type="EMBL" id="KAL2634469.1"/>
    </source>
</evidence>
<dbReference type="AlphaFoldDB" id="A0ABD1YVJ5"/>
<evidence type="ECO:0000313" key="2">
    <source>
        <dbReference type="Proteomes" id="UP001605036"/>
    </source>
</evidence>
<name>A0ABD1YVJ5_9MARC</name>
<reference evidence="1 2" key="1">
    <citation type="submission" date="2024-09" db="EMBL/GenBank/DDBJ databases">
        <title>Chromosome-scale assembly of Riccia fluitans.</title>
        <authorList>
            <person name="Paukszto L."/>
            <person name="Sawicki J."/>
            <person name="Karawczyk K."/>
            <person name="Piernik-Szablinska J."/>
            <person name="Szczecinska M."/>
            <person name="Mazdziarz M."/>
        </authorList>
    </citation>
    <scope>NUCLEOTIDE SEQUENCE [LARGE SCALE GENOMIC DNA]</scope>
    <source>
        <strain evidence="1">Rf_01</strain>
        <tissue evidence="1">Aerial parts of the thallus</tissue>
    </source>
</reference>
<gene>
    <name evidence="1" type="ORF">R1flu_005948</name>
</gene>
<dbReference type="EMBL" id="JBHFFA010000003">
    <property type="protein sequence ID" value="KAL2634469.1"/>
    <property type="molecule type" value="Genomic_DNA"/>
</dbReference>
<organism evidence="1 2">
    <name type="scientific">Riccia fluitans</name>
    <dbReference type="NCBI Taxonomy" id="41844"/>
    <lineage>
        <taxon>Eukaryota</taxon>
        <taxon>Viridiplantae</taxon>
        <taxon>Streptophyta</taxon>
        <taxon>Embryophyta</taxon>
        <taxon>Marchantiophyta</taxon>
        <taxon>Marchantiopsida</taxon>
        <taxon>Marchantiidae</taxon>
        <taxon>Marchantiales</taxon>
        <taxon>Ricciaceae</taxon>
        <taxon>Riccia</taxon>
    </lineage>
</organism>
<proteinExistence type="predicted"/>